<dbReference type="PANTHER" id="PTHR45566:SF2">
    <property type="entry name" value="NARL SUBFAMILY"/>
    <property type="match status" value="1"/>
</dbReference>
<dbReference type="PANTHER" id="PTHR45566">
    <property type="entry name" value="HTH-TYPE TRANSCRIPTIONAL REGULATOR YHJB-RELATED"/>
    <property type="match status" value="1"/>
</dbReference>
<reference evidence="5 6" key="1">
    <citation type="submission" date="2020-02" db="EMBL/GenBank/DDBJ databases">
        <authorList>
            <person name="Zheng R.K."/>
            <person name="Sun C.M."/>
        </authorList>
    </citation>
    <scope>NUCLEOTIDE SEQUENCE [LARGE SCALE GENOMIC DNA]</scope>
    <source>
        <strain evidence="6">rifampicinis</strain>
    </source>
</reference>
<dbReference type="InterPro" id="IPR051015">
    <property type="entry name" value="EvgA-like"/>
</dbReference>
<dbReference type="PROSITE" id="PS50043">
    <property type="entry name" value="HTH_LUXR_2"/>
    <property type="match status" value="1"/>
</dbReference>
<feature type="domain" description="HTH luxR-type" evidence="3">
    <location>
        <begin position="153"/>
        <end position="218"/>
    </location>
</feature>
<protein>
    <submittedName>
        <fullName evidence="5">Response regulator transcription factor</fullName>
    </submittedName>
</protein>
<dbReference type="Pfam" id="PF00072">
    <property type="entry name" value="Response_reg"/>
    <property type="match status" value="1"/>
</dbReference>
<dbReference type="CDD" id="cd06170">
    <property type="entry name" value="LuxR_C_like"/>
    <property type="match status" value="1"/>
</dbReference>
<dbReference type="SMART" id="SM00421">
    <property type="entry name" value="HTH_LUXR"/>
    <property type="match status" value="1"/>
</dbReference>
<dbReference type="RefSeq" id="WP_195168666.1">
    <property type="nucleotide sequence ID" value="NZ_CP062983.1"/>
</dbReference>
<gene>
    <name evidence="5" type="ORF">G4Y79_12800</name>
</gene>
<dbReference type="InterPro" id="IPR011006">
    <property type="entry name" value="CheY-like_superfamily"/>
</dbReference>
<dbReference type="GO" id="GO:0006355">
    <property type="term" value="P:regulation of DNA-templated transcription"/>
    <property type="evidence" value="ECO:0007669"/>
    <property type="project" value="InterPro"/>
</dbReference>
<dbReference type="InterPro" id="IPR000792">
    <property type="entry name" value="Tscrpt_reg_LuxR_C"/>
</dbReference>
<dbReference type="CDD" id="cd17535">
    <property type="entry name" value="REC_NarL-like"/>
    <property type="match status" value="1"/>
</dbReference>
<evidence type="ECO:0000259" key="3">
    <source>
        <dbReference type="PROSITE" id="PS50043"/>
    </source>
</evidence>
<dbReference type="AlphaFoldDB" id="A0A7S8E583"/>
<feature type="modified residue" description="4-aspartylphosphate" evidence="2">
    <location>
        <position position="54"/>
    </location>
</feature>
<dbReference type="PROSITE" id="PS50110">
    <property type="entry name" value="RESPONSE_REGULATORY"/>
    <property type="match status" value="1"/>
</dbReference>
<dbReference type="InterPro" id="IPR001789">
    <property type="entry name" value="Sig_transdc_resp-reg_receiver"/>
</dbReference>
<organism evidence="5 6">
    <name type="scientific">Phototrophicus methaneseepsis</name>
    <dbReference type="NCBI Taxonomy" id="2710758"/>
    <lineage>
        <taxon>Bacteria</taxon>
        <taxon>Bacillati</taxon>
        <taxon>Chloroflexota</taxon>
        <taxon>Candidatus Thermofontia</taxon>
        <taxon>Phototrophicales</taxon>
        <taxon>Phototrophicaceae</taxon>
        <taxon>Phototrophicus</taxon>
    </lineage>
</organism>
<proteinExistence type="predicted"/>
<evidence type="ECO:0000256" key="1">
    <source>
        <dbReference type="ARBA" id="ARBA00022553"/>
    </source>
</evidence>
<dbReference type="KEGG" id="pmet:G4Y79_12800"/>
<keyword evidence="1 2" id="KW-0597">Phosphoprotein</keyword>
<accession>A0A7S8E583</accession>
<dbReference type="Proteomes" id="UP000594468">
    <property type="component" value="Chromosome"/>
</dbReference>
<evidence type="ECO:0000259" key="4">
    <source>
        <dbReference type="PROSITE" id="PS50110"/>
    </source>
</evidence>
<dbReference type="Gene3D" id="3.40.50.2300">
    <property type="match status" value="1"/>
</dbReference>
<dbReference type="PROSITE" id="PS00622">
    <property type="entry name" value="HTH_LUXR_1"/>
    <property type="match status" value="1"/>
</dbReference>
<sequence length="229" mass="25490">MIHVFIVDDHPLFREGLMGALSYEDDIEVVGICADGLTALKKIKELSPDVVLLDINLPDVNGLQIARKLNASDNDTSVVILTAHHDEEQTLHAMRSGASAYCAKDVDADTLVSIIRSVAEGYYVVGDKQMSHNEYLNWLNTQLEDNIGYTTDAEAHYIPLSPREMEILQYVTSGLINKEIASKLGISQQTVKNHMTSILKKLNVNDRTQAAIMALRRGWVRVNDNQQEA</sequence>
<dbReference type="PRINTS" id="PR00038">
    <property type="entry name" value="HTHLUXR"/>
</dbReference>
<dbReference type="SUPFAM" id="SSF52172">
    <property type="entry name" value="CheY-like"/>
    <property type="match status" value="1"/>
</dbReference>
<dbReference type="InterPro" id="IPR058245">
    <property type="entry name" value="NreC/VraR/RcsB-like_REC"/>
</dbReference>
<name>A0A7S8E583_9CHLR</name>
<dbReference type="EMBL" id="CP062983">
    <property type="protein sequence ID" value="QPC80591.1"/>
    <property type="molecule type" value="Genomic_DNA"/>
</dbReference>
<dbReference type="Pfam" id="PF00196">
    <property type="entry name" value="GerE"/>
    <property type="match status" value="1"/>
</dbReference>
<keyword evidence="6" id="KW-1185">Reference proteome</keyword>
<evidence type="ECO:0000313" key="6">
    <source>
        <dbReference type="Proteomes" id="UP000594468"/>
    </source>
</evidence>
<evidence type="ECO:0000313" key="5">
    <source>
        <dbReference type="EMBL" id="QPC80591.1"/>
    </source>
</evidence>
<feature type="domain" description="Response regulatory" evidence="4">
    <location>
        <begin position="3"/>
        <end position="119"/>
    </location>
</feature>
<dbReference type="GO" id="GO:0000160">
    <property type="term" value="P:phosphorelay signal transduction system"/>
    <property type="evidence" value="ECO:0007669"/>
    <property type="project" value="InterPro"/>
</dbReference>
<dbReference type="SMART" id="SM00448">
    <property type="entry name" value="REC"/>
    <property type="match status" value="1"/>
</dbReference>
<evidence type="ECO:0000256" key="2">
    <source>
        <dbReference type="PROSITE-ProRule" id="PRU00169"/>
    </source>
</evidence>